<evidence type="ECO:0000256" key="1">
    <source>
        <dbReference type="SAM" id="MobiDB-lite"/>
    </source>
</evidence>
<protein>
    <submittedName>
        <fullName evidence="2">Uncharacterized protein</fullName>
    </submittedName>
</protein>
<evidence type="ECO:0000313" key="2">
    <source>
        <dbReference type="EMBL" id="MEQ2284321.1"/>
    </source>
</evidence>
<feature type="compositionally biased region" description="Low complexity" evidence="1">
    <location>
        <begin position="31"/>
        <end position="45"/>
    </location>
</feature>
<comment type="caution">
    <text evidence="2">The sequence shown here is derived from an EMBL/GenBank/DDBJ whole genome shotgun (WGS) entry which is preliminary data.</text>
</comment>
<feature type="region of interest" description="Disordered" evidence="1">
    <location>
        <begin position="1"/>
        <end position="45"/>
    </location>
</feature>
<accession>A0ABV0XS76</accession>
<reference evidence="2 3" key="1">
    <citation type="submission" date="2021-06" db="EMBL/GenBank/DDBJ databases">
        <authorList>
            <person name="Palmer J.M."/>
        </authorList>
    </citation>
    <scope>NUCLEOTIDE SEQUENCE [LARGE SCALE GENOMIC DNA]</scope>
    <source>
        <strain evidence="2 3">AS_MEX2019</strain>
        <tissue evidence="2">Muscle</tissue>
    </source>
</reference>
<dbReference type="EMBL" id="JAHRIP010011101">
    <property type="protein sequence ID" value="MEQ2284321.1"/>
    <property type="molecule type" value="Genomic_DNA"/>
</dbReference>
<sequence>MAPFPSSQLRACGKRLKNSSNPPTKHHRGHPAFTAAPTAASPSPASPVVLLRSRLSNRSSRSPGSDIFFYSGHPTIFPASFISSMDSLQSFISSFTQLLREFAYNSATSAFPPLRQHSTCSWLLQLTFTIATLVQACL</sequence>
<organism evidence="2 3">
    <name type="scientific">Ameca splendens</name>
    <dbReference type="NCBI Taxonomy" id="208324"/>
    <lineage>
        <taxon>Eukaryota</taxon>
        <taxon>Metazoa</taxon>
        <taxon>Chordata</taxon>
        <taxon>Craniata</taxon>
        <taxon>Vertebrata</taxon>
        <taxon>Euteleostomi</taxon>
        <taxon>Actinopterygii</taxon>
        <taxon>Neopterygii</taxon>
        <taxon>Teleostei</taxon>
        <taxon>Neoteleostei</taxon>
        <taxon>Acanthomorphata</taxon>
        <taxon>Ovalentaria</taxon>
        <taxon>Atherinomorphae</taxon>
        <taxon>Cyprinodontiformes</taxon>
        <taxon>Goodeidae</taxon>
        <taxon>Ameca</taxon>
    </lineage>
</organism>
<name>A0ABV0XS76_9TELE</name>
<proteinExistence type="predicted"/>
<keyword evidence="3" id="KW-1185">Reference proteome</keyword>
<gene>
    <name evidence="2" type="ORF">AMECASPLE_020391</name>
</gene>
<dbReference type="Proteomes" id="UP001469553">
    <property type="component" value="Unassembled WGS sequence"/>
</dbReference>
<evidence type="ECO:0000313" key="3">
    <source>
        <dbReference type="Proteomes" id="UP001469553"/>
    </source>
</evidence>